<protein>
    <submittedName>
        <fullName evidence="1">Uncharacterized protein</fullName>
    </submittedName>
</protein>
<dbReference type="EMBL" id="BK015347">
    <property type="protein sequence ID" value="DAE02559.1"/>
    <property type="molecule type" value="Genomic_DNA"/>
</dbReference>
<name>A0A8S5P5Y6_9CAUD</name>
<accession>A0A8S5P5Y6</accession>
<reference evidence="1" key="1">
    <citation type="journal article" date="2021" name="Proc. Natl. Acad. Sci. U.S.A.">
        <title>A Catalog of Tens of Thousands of Viruses from Human Metagenomes Reveals Hidden Associations with Chronic Diseases.</title>
        <authorList>
            <person name="Tisza M.J."/>
            <person name="Buck C.B."/>
        </authorList>
    </citation>
    <scope>NUCLEOTIDE SEQUENCE</scope>
    <source>
        <strain evidence="1">CtmYS12</strain>
    </source>
</reference>
<proteinExistence type="predicted"/>
<sequence length="101" mass="11515">MINAKDAKQKTIIKCELVELMDTIEQRVEETIGYGFYNTSIALGGSLNKNLVDALCKELTDLGYKVEYIPEKPLPYGCPSDQWDFNSYLKIDWSLEKGETE</sequence>
<evidence type="ECO:0000313" key="1">
    <source>
        <dbReference type="EMBL" id="DAE02559.1"/>
    </source>
</evidence>
<organism evidence="1">
    <name type="scientific">Siphoviridae sp. ctmYS12</name>
    <dbReference type="NCBI Taxonomy" id="2825652"/>
    <lineage>
        <taxon>Viruses</taxon>
        <taxon>Duplodnaviria</taxon>
        <taxon>Heunggongvirae</taxon>
        <taxon>Uroviricota</taxon>
        <taxon>Caudoviricetes</taxon>
    </lineage>
</organism>